<organism evidence="2 3">
    <name type="scientific">[Candida] subhashii</name>
    <dbReference type="NCBI Taxonomy" id="561895"/>
    <lineage>
        <taxon>Eukaryota</taxon>
        <taxon>Fungi</taxon>
        <taxon>Dikarya</taxon>
        <taxon>Ascomycota</taxon>
        <taxon>Saccharomycotina</taxon>
        <taxon>Pichiomycetes</taxon>
        <taxon>Debaryomycetaceae</taxon>
        <taxon>Spathaspora</taxon>
    </lineage>
</organism>
<feature type="compositionally biased region" description="Low complexity" evidence="1">
    <location>
        <begin position="99"/>
        <end position="115"/>
    </location>
</feature>
<dbReference type="AlphaFoldDB" id="A0A8J5QN68"/>
<dbReference type="GeneID" id="73469661"/>
<feature type="compositionally biased region" description="Pro residues" evidence="1">
    <location>
        <begin position="86"/>
        <end position="98"/>
    </location>
</feature>
<gene>
    <name evidence="2" type="ORF">J8A68_002860</name>
</gene>
<feature type="region of interest" description="Disordered" evidence="1">
    <location>
        <begin position="1"/>
        <end position="118"/>
    </location>
</feature>
<proteinExistence type="predicted"/>
<evidence type="ECO:0000313" key="2">
    <source>
        <dbReference type="EMBL" id="KAG7663611.1"/>
    </source>
</evidence>
<comment type="caution">
    <text evidence="2">The sequence shown here is derived from an EMBL/GenBank/DDBJ whole genome shotgun (WGS) entry which is preliminary data.</text>
</comment>
<feature type="compositionally biased region" description="Pro residues" evidence="1">
    <location>
        <begin position="21"/>
        <end position="55"/>
    </location>
</feature>
<keyword evidence="3" id="KW-1185">Reference proteome</keyword>
<dbReference type="RefSeq" id="XP_049263843.1">
    <property type="nucleotide sequence ID" value="XM_049406654.1"/>
</dbReference>
<evidence type="ECO:0000313" key="3">
    <source>
        <dbReference type="Proteomes" id="UP000694255"/>
    </source>
</evidence>
<feature type="compositionally biased region" description="Polar residues" evidence="1">
    <location>
        <begin position="64"/>
        <end position="75"/>
    </location>
</feature>
<reference evidence="2 3" key="1">
    <citation type="journal article" date="2021" name="DNA Res.">
        <title>Genome analysis of Candida subhashii reveals its hybrid nature and dual mitochondrial genome conformations.</title>
        <authorList>
            <person name="Mixao V."/>
            <person name="Hegedusova E."/>
            <person name="Saus E."/>
            <person name="Pryszcz L.P."/>
            <person name="Cillingova A."/>
            <person name="Nosek J."/>
            <person name="Gabaldon T."/>
        </authorList>
    </citation>
    <scope>NUCLEOTIDE SEQUENCE [LARGE SCALE GENOMIC DNA]</scope>
    <source>
        <strain evidence="2 3">CBS 10753</strain>
    </source>
</reference>
<feature type="compositionally biased region" description="Basic and acidic residues" evidence="1">
    <location>
        <begin position="1"/>
        <end position="11"/>
    </location>
</feature>
<protein>
    <submittedName>
        <fullName evidence="2">Uncharacterized protein</fullName>
    </submittedName>
</protein>
<dbReference type="Proteomes" id="UP000694255">
    <property type="component" value="Unassembled WGS sequence"/>
</dbReference>
<evidence type="ECO:0000256" key="1">
    <source>
        <dbReference type="SAM" id="MobiDB-lite"/>
    </source>
</evidence>
<feature type="region of interest" description="Disordered" evidence="1">
    <location>
        <begin position="151"/>
        <end position="196"/>
    </location>
</feature>
<accession>A0A8J5QN68</accession>
<dbReference type="EMBL" id="JAGSYN010000125">
    <property type="protein sequence ID" value="KAG7663611.1"/>
    <property type="molecule type" value="Genomic_DNA"/>
</dbReference>
<sequence length="196" mass="21755">MGENDKSKEQQAESYNRAPIEAPPPPYSFSPPSQPGYNRPPPPPHSSYNKPPQPPHGSYHDDPNFNQSSQYNQPGYGNVGYNVQPGYPPPQPGYPPAQPGYGYQQQQQPYYNPAQDPNVLKITPDLVNITQAPPEHLNPQYQEYLRRDPERIKNGDYPNQYYKHGAPLDKGHKSTGGSSGGFPGRSGATYHGVANR</sequence>
<dbReference type="OrthoDB" id="4088176at2759"/>
<name>A0A8J5QN68_9ASCO</name>